<proteinExistence type="predicted"/>
<sequence>MPSRLSSPSRLLLRYKISAISAVQASNRFWSSGVLVSHPWGYPPILTLRTVFAKVGCSRWAMLVSAIAFSLLHAVNVFGGVPLLAVPIQLLNTFQFGFFFAPLMLKLNNILPLIIYHWLWDFVQIMAGSLVDEQTATAMKMKSIVQFGDPIQLILGIVMWLQIKQVPERAIAASPNSISF</sequence>
<keyword evidence="3" id="KW-0645">Protease</keyword>
<dbReference type="KEGG" id="theu:HPC62_12135"/>
<name>A0A6M8BKG2_9CYAN</name>
<dbReference type="AlphaFoldDB" id="A0A6M8BKG2"/>
<organism evidence="3 4">
    <name type="scientific">Thermoleptolyngbya sichuanensis A183</name>
    <dbReference type="NCBI Taxonomy" id="2737172"/>
    <lineage>
        <taxon>Bacteria</taxon>
        <taxon>Bacillati</taxon>
        <taxon>Cyanobacteriota</taxon>
        <taxon>Cyanophyceae</taxon>
        <taxon>Oculatellales</taxon>
        <taxon>Oculatellaceae</taxon>
        <taxon>Thermoleptolyngbya</taxon>
        <taxon>Thermoleptolyngbya sichuanensis</taxon>
    </lineage>
</organism>
<keyword evidence="4" id="KW-1185">Reference proteome</keyword>
<reference evidence="3 4" key="1">
    <citation type="submission" date="2020-05" db="EMBL/GenBank/DDBJ databases">
        <title>Complete genome sequence of of a novel Thermoleptolyngbya strain isolated from hot springs of Ganzi, Sichuan China.</title>
        <authorList>
            <person name="Tang J."/>
            <person name="Daroch M."/>
            <person name="Li L."/>
            <person name="Waleron K."/>
            <person name="Waleron M."/>
            <person name="Waleron M."/>
        </authorList>
    </citation>
    <scope>NUCLEOTIDE SEQUENCE [LARGE SCALE GENOMIC DNA]</scope>
    <source>
        <strain evidence="3 4">PKUAC-SCTA183</strain>
    </source>
</reference>
<feature type="transmembrane region" description="Helical" evidence="1">
    <location>
        <begin position="60"/>
        <end position="78"/>
    </location>
</feature>
<keyword evidence="1" id="KW-1133">Transmembrane helix</keyword>
<keyword evidence="1" id="KW-0472">Membrane</keyword>
<dbReference type="GO" id="GO:0004175">
    <property type="term" value="F:endopeptidase activity"/>
    <property type="evidence" value="ECO:0007669"/>
    <property type="project" value="UniProtKB-ARBA"/>
</dbReference>
<evidence type="ECO:0000256" key="1">
    <source>
        <dbReference type="SAM" id="Phobius"/>
    </source>
</evidence>
<dbReference type="Pfam" id="PF02517">
    <property type="entry name" value="Rce1-like"/>
    <property type="match status" value="1"/>
</dbReference>
<protein>
    <submittedName>
        <fullName evidence="3">CPBP family intramembrane metalloprotease</fullName>
    </submittedName>
</protein>
<keyword evidence="1" id="KW-0812">Transmembrane</keyword>
<dbReference type="GO" id="GO:0006508">
    <property type="term" value="P:proteolysis"/>
    <property type="evidence" value="ECO:0007669"/>
    <property type="project" value="UniProtKB-KW"/>
</dbReference>
<accession>A0A6M8BKG2</accession>
<dbReference type="GO" id="GO:0008237">
    <property type="term" value="F:metallopeptidase activity"/>
    <property type="evidence" value="ECO:0007669"/>
    <property type="project" value="UniProtKB-KW"/>
</dbReference>
<dbReference type="GO" id="GO:0080120">
    <property type="term" value="P:CAAX-box protein maturation"/>
    <property type="evidence" value="ECO:0007669"/>
    <property type="project" value="UniProtKB-ARBA"/>
</dbReference>
<keyword evidence="3" id="KW-0482">Metalloprotease</keyword>
<dbReference type="Proteomes" id="UP000505210">
    <property type="component" value="Chromosome"/>
</dbReference>
<dbReference type="EMBL" id="CP053661">
    <property type="protein sequence ID" value="QKD82835.1"/>
    <property type="molecule type" value="Genomic_DNA"/>
</dbReference>
<evidence type="ECO:0000259" key="2">
    <source>
        <dbReference type="Pfam" id="PF02517"/>
    </source>
</evidence>
<feature type="domain" description="CAAX prenyl protease 2/Lysostaphin resistance protein A-like" evidence="2">
    <location>
        <begin position="57"/>
        <end position="123"/>
    </location>
</feature>
<evidence type="ECO:0000313" key="4">
    <source>
        <dbReference type="Proteomes" id="UP000505210"/>
    </source>
</evidence>
<gene>
    <name evidence="3" type="ORF">HPC62_12135</name>
</gene>
<dbReference type="InterPro" id="IPR003675">
    <property type="entry name" value="Rce1/LyrA-like_dom"/>
</dbReference>
<evidence type="ECO:0000313" key="3">
    <source>
        <dbReference type="EMBL" id="QKD82835.1"/>
    </source>
</evidence>
<keyword evidence="3" id="KW-0378">Hydrolase</keyword>